<evidence type="ECO:0000256" key="7">
    <source>
        <dbReference type="ARBA" id="ARBA00023136"/>
    </source>
</evidence>
<reference evidence="11 12" key="1">
    <citation type="submission" date="2019-07" db="EMBL/GenBank/DDBJ databases">
        <title>Genome sequencing for Ferrovibrio sp. K5.</title>
        <authorList>
            <person name="Park S.-J."/>
        </authorList>
    </citation>
    <scope>NUCLEOTIDE SEQUENCE [LARGE SCALE GENOMIC DNA]</scope>
    <source>
        <strain evidence="11 12">K5</strain>
    </source>
</reference>
<dbReference type="GO" id="GO:0022857">
    <property type="term" value="F:transmembrane transporter activity"/>
    <property type="evidence" value="ECO:0007669"/>
    <property type="project" value="UniProtKB-UniRule"/>
</dbReference>
<keyword evidence="5 9" id="KW-0812">Transmembrane</keyword>
<keyword evidence="7 9" id="KW-0472">Membrane</keyword>
<dbReference type="GO" id="GO:0005886">
    <property type="term" value="C:plasma membrane"/>
    <property type="evidence" value="ECO:0007669"/>
    <property type="project" value="UniProtKB-SubCell"/>
</dbReference>
<evidence type="ECO:0000256" key="3">
    <source>
        <dbReference type="ARBA" id="ARBA00022475"/>
    </source>
</evidence>
<evidence type="ECO:0000256" key="9">
    <source>
        <dbReference type="RuleBase" id="RU369079"/>
    </source>
</evidence>
<comment type="similarity">
    <text evidence="8 9">Belongs to the TRAP transporter small permease family.</text>
</comment>
<dbReference type="Proteomes" id="UP000317496">
    <property type="component" value="Chromosome"/>
</dbReference>
<dbReference type="AlphaFoldDB" id="A0A516H4A7"/>
<sequence length="184" mass="20308">MIEKIMNRLEEGLMILLLVAMTLLTFSQVVLRYVFNSGWGWALEATTYMFGWLVMIGISYGIKVGFHIGVDVLVKLLPRPGQRIAGLIAALLCLTYAVILFIGGYQYFDTMLMLDVEAEDIPLPRWLLVVIVPIGFGLLGFRLLQMTWRILTGRLAGFNLGDEAAEVLRANLAGPDAGSDGAAR</sequence>
<feature type="transmembrane region" description="Helical" evidence="9">
    <location>
        <begin position="126"/>
        <end position="144"/>
    </location>
</feature>
<dbReference type="PANTHER" id="PTHR35011:SF2">
    <property type="entry name" value="2,3-DIKETO-L-GULONATE TRAP TRANSPORTER SMALL PERMEASE PROTEIN YIAM"/>
    <property type="match status" value="1"/>
</dbReference>
<keyword evidence="2 9" id="KW-0813">Transport</keyword>
<evidence type="ECO:0000256" key="6">
    <source>
        <dbReference type="ARBA" id="ARBA00022989"/>
    </source>
</evidence>
<evidence type="ECO:0000313" key="12">
    <source>
        <dbReference type="Proteomes" id="UP000317496"/>
    </source>
</evidence>
<evidence type="ECO:0000313" key="11">
    <source>
        <dbReference type="EMBL" id="QDO98575.1"/>
    </source>
</evidence>
<dbReference type="EMBL" id="CP041636">
    <property type="protein sequence ID" value="QDO98575.1"/>
    <property type="molecule type" value="Genomic_DNA"/>
</dbReference>
<keyword evidence="4 9" id="KW-0997">Cell inner membrane</keyword>
<evidence type="ECO:0000256" key="4">
    <source>
        <dbReference type="ARBA" id="ARBA00022519"/>
    </source>
</evidence>
<comment type="subcellular location">
    <subcellularLocation>
        <location evidence="1 9">Cell inner membrane</location>
        <topology evidence="1 9">Multi-pass membrane protein</topology>
    </subcellularLocation>
</comment>
<feature type="transmembrane region" description="Helical" evidence="9">
    <location>
        <begin position="86"/>
        <end position="106"/>
    </location>
</feature>
<keyword evidence="6 9" id="KW-1133">Transmembrane helix</keyword>
<gene>
    <name evidence="11" type="ORF">FNB15_15370</name>
</gene>
<evidence type="ECO:0000256" key="1">
    <source>
        <dbReference type="ARBA" id="ARBA00004429"/>
    </source>
</evidence>
<dbReference type="InterPro" id="IPR007387">
    <property type="entry name" value="TRAP_DctQ"/>
</dbReference>
<dbReference type="InterPro" id="IPR055348">
    <property type="entry name" value="DctQ"/>
</dbReference>
<organism evidence="11 12">
    <name type="scientific">Ferrovibrio terrae</name>
    <dbReference type="NCBI Taxonomy" id="2594003"/>
    <lineage>
        <taxon>Bacteria</taxon>
        <taxon>Pseudomonadati</taxon>
        <taxon>Pseudomonadota</taxon>
        <taxon>Alphaproteobacteria</taxon>
        <taxon>Rhodospirillales</taxon>
        <taxon>Rhodospirillaceae</taxon>
        <taxon>Ferrovibrio</taxon>
    </lineage>
</organism>
<dbReference type="KEGG" id="fer:FNB15_15370"/>
<evidence type="ECO:0000256" key="8">
    <source>
        <dbReference type="ARBA" id="ARBA00038436"/>
    </source>
</evidence>
<feature type="domain" description="Tripartite ATP-independent periplasmic transporters DctQ component" evidence="10">
    <location>
        <begin position="21"/>
        <end position="152"/>
    </location>
</feature>
<dbReference type="GO" id="GO:0015740">
    <property type="term" value="P:C4-dicarboxylate transport"/>
    <property type="evidence" value="ECO:0007669"/>
    <property type="project" value="TreeGrafter"/>
</dbReference>
<dbReference type="PANTHER" id="PTHR35011">
    <property type="entry name" value="2,3-DIKETO-L-GULONATE TRAP TRANSPORTER SMALL PERMEASE PROTEIN YIAM"/>
    <property type="match status" value="1"/>
</dbReference>
<evidence type="ECO:0000259" key="10">
    <source>
        <dbReference type="Pfam" id="PF04290"/>
    </source>
</evidence>
<feature type="transmembrane region" description="Helical" evidence="9">
    <location>
        <begin position="12"/>
        <end position="35"/>
    </location>
</feature>
<dbReference type="OrthoDB" id="7843639at2"/>
<evidence type="ECO:0000256" key="2">
    <source>
        <dbReference type="ARBA" id="ARBA00022448"/>
    </source>
</evidence>
<comment type="function">
    <text evidence="9">Part of the tripartite ATP-independent periplasmic (TRAP) transport system.</text>
</comment>
<accession>A0A516H4A7</accession>
<dbReference type="Pfam" id="PF04290">
    <property type="entry name" value="DctQ"/>
    <property type="match status" value="1"/>
</dbReference>
<proteinExistence type="inferred from homology"/>
<protein>
    <recommendedName>
        <fullName evidence="9">TRAP transporter small permease protein</fullName>
    </recommendedName>
</protein>
<feature type="transmembrane region" description="Helical" evidence="9">
    <location>
        <begin position="47"/>
        <end position="74"/>
    </location>
</feature>
<evidence type="ECO:0000256" key="5">
    <source>
        <dbReference type="ARBA" id="ARBA00022692"/>
    </source>
</evidence>
<keyword evidence="3" id="KW-1003">Cell membrane</keyword>
<comment type="subunit">
    <text evidence="9">The complex comprises the extracytoplasmic solute receptor protein and the two transmembrane proteins.</text>
</comment>
<name>A0A516H4A7_9PROT</name>
<keyword evidence="12" id="KW-1185">Reference proteome</keyword>